<dbReference type="KEGG" id="tva:4758058"/>
<dbReference type="VEuPathDB" id="TrichDB:TVAGG3_0431710"/>
<dbReference type="Proteomes" id="UP000001542">
    <property type="component" value="Unassembled WGS sequence"/>
</dbReference>
<reference evidence="1" key="1">
    <citation type="submission" date="2006-10" db="EMBL/GenBank/DDBJ databases">
        <authorList>
            <person name="Amadeo P."/>
            <person name="Zhao Q."/>
            <person name="Wortman J."/>
            <person name="Fraser-Liggett C."/>
            <person name="Carlton J."/>
        </authorList>
    </citation>
    <scope>NUCLEOTIDE SEQUENCE</scope>
    <source>
        <strain evidence="1">G3</strain>
    </source>
</reference>
<dbReference type="VEuPathDB" id="TrichDB:TVAG_449750"/>
<name>A2F4B9_TRIV3</name>
<dbReference type="RefSeq" id="XP_001313168.1">
    <property type="nucleotide sequence ID" value="XM_001313167.1"/>
</dbReference>
<accession>A2F4B9</accession>
<evidence type="ECO:0000313" key="1">
    <source>
        <dbReference type="EMBL" id="EAY00239.1"/>
    </source>
</evidence>
<organism evidence="1 2">
    <name type="scientific">Trichomonas vaginalis (strain ATCC PRA-98 / G3)</name>
    <dbReference type="NCBI Taxonomy" id="412133"/>
    <lineage>
        <taxon>Eukaryota</taxon>
        <taxon>Metamonada</taxon>
        <taxon>Parabasalia</taxon>
        <taxon>Trichomonadida</taxon>
        <taxon>Trichomonadidae</taxon>
        <taxon>Trichomonas</taxon>
    </lineage>
</organism>
<dbReference type="InParanoid" id="A2F4B9"/>
<sequence>MDRANAFKAHIEKSAETNKLYVVLQENLKSAQWRKLMNTIQLCPNFLIDLLRHGFFSYLLYYDGLDSQSKTSFIILIFKLLLRNNILPRQFIKEKDIIECAQTQSPIVLKYFMANREFDPDFEANENHPIQLLIARDNPYDLTLAIDIFPEFFQKTTQMGVKLLQFAINKNLTNILNMFNLFIDIFHINSQEFTKIFCQLNQDCPNILPKYQTLLSKKFAIPMLFVPHECHFNSQDYFNINVDDDFNKPFLNLKNSIPKWEDDQYNSDHVFQRGLQLLVDLPYFFLSDKKALLNNTYLKVPPIDMGSAEGTGMLEHVIREYFNFLQQTAYFEPDHNFALPNNQGTEPDYIENQKIISYGLGVVILKCFLSNLKIEISHNLHFWVYEALRCGFTKKYIKKKSPENLVHESLLYDGNLTSAMLNEGSEPDKEELLRENLIFCGNRADYLIALHDGFKLKFRPDILPAKLEKNISLLRSKLEKSNFYESFKKLNLFALMKIMSPIKELSLDFYKNLFEVEFYESIVTNNKADGKDQRLQENSQNMKEFNEAKQIFYQALEKWYYESAKNETDTLRKFFLLTTGSDIFTTWGTVKYTVAISRYSFDGMNYIKCENRIQSWTCDHLILLSPFQTVEAFEEQVLRNYSHLDNSILVD</sequence>
<protein>
    <submittedName>
        <fullName evidence="1">Uncharacterized protein</fullName>
    </submittedName>
</protein>
<proteinExistence type="predicted"/>
<evidence type="ECO:0000313" key="2">
    <source>
        <dbReference type="Proteomes" id="UP000001542"/>
    </source>
</evidence>
<reference evidence="1" key="2">
    <citation type="journal article" date="2007" name="Science">
        <title>Draft genome sequence of the sexually transmitted pathogen Trichomonas vaginalis.</title>
        <authorList>
            <person name="Carlton J.M."/>
            <person name="Hirt R.P."/>
            <person name="Silva J.C."/>
            <person name="Delcher A.L."/>
            <person name="Schatz M."/>
            <person name="Zhao Q."/>
            <person name="Wortman J.R."/>
            <person name="Bidwell S.L."/>
            <person name="Alsmark U.C.M."/>
            <person name="Besteiro S."/>
            <person name="Sicheritz-Ponten T."/>
            <person name="Noel C.J."/>
            <person name="Dacks J.B."/>
            <person name="Foster P.G."/>
            <person name="Simillion C."/>
            <person name="Van de Peer Y."/>
            <person name="Miranda-Saavedra D."/>
            <person name="Barton G.J."/>
            <person name="Westrop G.D."/>
            <person name="Mueller S."/>
            <person name="Dessi D."/>
            <person name="Fiori P.L."/>
            <person name="Ren Q."/>
            <person name="Paulsen I."/>
            <person name="Zhang H."/>
            <person name="Bastida-Corcuera F.D."/>
            <person name="Simoes-Barbosa A."/>
            <person name="Brown M.T."/>
            <person name="Hayes R.D."/>
            <person name="Mukherjee M."/>
            <person name="Okumura C.Y."/>
            <person name="Schneider R."/>
            <person name="Smith A.J."/>
            <person name="Vanacova S."/>
            <person name="Villalvazo M."/>
            <person name="Haas B.J."/>
            <person name="Pertea M."/>
            <person name="Feldblyum T.V."/>
            <person name="Utterback T.R."/>
            <person name="Shu C.L."/>
            <person name="Osoegawa K."/>
            <person name="de Jong P.J."/>
            <person name="Hrdy I."/>
            <person name="Horvathova L."/>
            <person name="Zubacova Z."/>
            <person name="Dolezal P."/>
            <person name="Malik S.B."/>
            <person name="Logsdon J.M. Jr."/>
            <person name="Henze K."/>
            <person name="Gupta A."/>
            <person name="Wang C.C."/>
            <person name="Dunne R.L."/>
            <person name="Upcroft J.A."/>
            <person name="Upcroft P."/>
            <person name="White O."/>
            <person name="Salzberg S.L."/>
            <person name="Tang P."/>
            <person name="Chiu C.-H."/>
            <person name="Lee Y.-S."/>
            <person name="Embley T.M."/>
            <person name="Coombs G.H."/>
            <person name="Mottram J.C."/>
            <person name="Tachezy J."/>
            <person name="Fraser-Liggett C.M."/>
            <person name="Johnson P.J."/>
        </authorList>
    </citation>
    <scope>NUCLEOTIDE SEQUENCE [LARGE SCALE GENOMIC DNA]</scope>
    <source>
        <strain evidence="1">G3</strain>
    </source>
</reference>
<dbReference type="AlphaFoldDB" id="A2F4B9"/>
<keyword evidence="2" id="KW-1185">Reference proteome</keyword>
<dbReference type="EMBL" id="DS113608">
    <property type="protein sequence ID" value="EAY00239.1"/>
    <property type="molecule type" value="Genomic_DNA"/>
</dbReference>
<gene>
    <name evidence="1" type="ORF">TVAG_449750</name>
</gene>